<gene>
    <name evidence="3" type="ORF">Q7X28_09290</name>
</gene>
<evidence type="ECO:0000256" key="1">
    <source>
        <dbReference type="SAM" id="MobiDB-lite"/>
    </source>
</evidence>
<keyword evidence="3" id="KW-0808">Transferase</keyword>
<feature type="domain" description="ABC1 atypical kinase-like" evidence="2">
    <location>
        <begin position="98"/>
        <end position="315"/>
    </location>
</feature>
<evidence type="ECO:0000313" key="3">
    <source>
        <dbReference type="EMBL" id="MDP0398120.1"/>
    </source>
</evidence>
<accession>A0AA90S7Y9</accession>
<dbReference type="InterPro" id="IPR034646">
    <property type="entry name" value="ADCK3_dom"/>
</dbReference>
<organism evidence="3 4">
    <name type="scientific">Tsukamurella strandjordii</name>
    <dbReference type="NCBI Taxonomy" id="147577"/>
    <lineage>
        <taxon>Bacteria</taxon>
        <taxon>Bacillati</taxon>
        <taxon>Actinomycetota</taxon>
        <taxon>Actinomycetes</taxon>
        <taxon>Mycobacteriales</taxon>
        <taxon>Tsukamurellaceae</taxon>
        <taxon>Tsukamurella</taxon>
    </lineage>
</organism>
<dbReference type="PANTHER" id="PTHR43173:SF19">
    <property type="entry name" value="AARF DOMAIN-CONTAINING PROTEIN KINASE 1"/>
    <property type="match status" value="1"/>
</dbReference>
<name>A0AA90S7Y9_9ACTN</name>
<dbReference type="InterPro" id="IPR011009">
    <property type="entry name" value="Kinase-like_dom_sf"/>
</dbReference>
<sequence length="451" mass="48496">MSEDDPATRLRRGAKLGGAVARQAVDRTVTRAANRATTPEQRAAAEEKAALRAADRLVTVLGSMRGAAMKVGQALATVDLGLVPEHALPAFQEKLTALTDRAPGAEFSEVKAVIEADCPRGAFAEIDPEPMAAASIGQVHRAVTADGRDVAVKVQYPGIEAAIRADLKNLGLLLTMWRGRRTTAIRTESVLLEISETILAELDYQGECEAQATVARRYAGHPFIRVPAPLPELSGPRVLVTEFVPGERFGSLETAPQADRDRAGEILHRFYVGGVFGDGEFCGDPHAGNVLVCPDGRLAFLDYGLYKTLGPESAAFERDCFTAADTGRGEDLADLLRSVGALRGEGPSPETLLRYFRLSAPWHLRSGVTTITSAEVKRAVAVATTPPEADPPLRMPAAHTFSRRAELLTFGMIGSLEAAADWHAICREWIYGEAPSTELGREHAAWRAMQV</sequence>
<dbReference type="Proteomes" id="UP001178281">
    <property type="component" value="Unassembled WGS sequence"/>
</dbReference>
<dbReference type="GO" id="GO:0016301">
    <property type="term" value="F:kinase activity"/>
    <property type="evidence" value="ECO:0007669"/>
    <property type="project" value="UniProtKB-KW"/>
</dbReference>
<keyword evidence="3" id="KW-0418">Kinase</keyword>
<proteinExistence type="predicted"/>
<dbReference type="CDD" id="cd13970">
    <property type="entry name" value="ABC1_ADCK3"/>
    <property type="match status" value="1"/>
</dbReference>
<feature type="region of interest" description="Disordered" evidence="1">
    <location>
        <begin position="1"/>
        <end position="22"/>
    </location>
</feature>
<protein>
    <submittedName>
        <fullName evidence="3">AarF/ABC1/UbiB kinase family protein</fullName>
        <ecNumber evidence="3">2.7.-.-</ecNumber>
    </submittedName>
</protein>
<comment type="caution">
    <text evidence="3">The sequence shown here is derived from an EMBL/GenBank/DDBJ whole genome shotgun (WGS) entry which is preliminary data.</text>
</comment>
<dbReference type="EC" id="2.7.-.-" evidence="3"/>
<dbReference type="InterPro" id="IPR051130">
    <property type="entry name" value="Mito_struct-func_regulator"/>
</dbReference>
<dbReference type="EMBL" id="JAUTIX010000003">
    <property type="protein sequence ID" value="MDP0398120.1"/>
    <property type="molecule type" value="Genomic_DNA"/>
</dbReference>
<dbReference type="SUPFAM" id="SSF56112">
    <property type="entry name" value="Protein kinase-like (PK-like)"/>
    <property type="match status" value="1"/>
</dbReference>
<keyword evidence="4" id="KW-1185">Reference proteome</keyword>
<dbReference type="AlphaFoldDB" id="A0AA90S7Y9"/>
<reference evidence="3" key="1">
    <citation type="submission" date="2023-08" db="EMBL/GenBank/DDBJ databases">
        <title>The draft genome of Tsukamurella strandjordii strain 050030.</title>
        <authorList>
            <person name="Zhao F."/>
            <person name="Feng Y."/>
            <person name="Zong Z."/>
        </authorList>
    </citation>
    <scope>NUCLEOTIDE SEQUENCE</scope>
    <source>
        <strain evidence="3">050030</strain>
    </source>
</reference>
<dbReference type="InterPro" id="IPR004147">
    <property type="entry name" value="ABC1_dom"/>
</dbReference>
<evidence type="ECO:0000313" key="4">
    <source>
        <dbReference type="Proteomes" id="UP001178281"/>
    </source>
</evidence>
<dbReference type="RefSeq" id="WP_305111084.1">
    <property type="nucleotide sequence ID" value="NZ_JAUTIX010000003.1"/>
</dbReference>
<dbReference type="Pfam" id="PF03109">
    <property type="entry name" value="ABC1"/>
    <property type="match status" value="1"/>
</dbReference>
<dbReference type="PANTHER" id="PTHR43173">
    <property type="entry name" value="ABC1 FAMILY PROTEIN"/>
    <property type="match status" value="1"/>
</dbReference>
<evidence type="ECO:0000259" key="2">
    <source>
        <dbReference type="Pfam" id="PF03109"/>
    </source>
</evidence>